<keyword evidence="5" id="KW-1133">Transmembrane helix</keyword>
<organism evidence="13 14">
    <name type="scientific">Tetranychus urticae</name>
    <name type="common">Two-spotted spider mite</name>
    <dbReference type="NCBI Taxonomy" id="32264"/>
    <lineage>
        <taxon>Eukaryota</taxon>
        <taxon>Metazoa</taxon>
        <taxon>Ecdysozoa</taxon>
        <taxon>Arthropoda</taxon>
        <taxon>Chelicerata</taxon>
        <taxon>Arachnida</taxon>
        <taxon>Acari</taxon>
        <taxon>Acariformes</taxon>
        <taxon>Trombidiformes</taxon>
        <taxon>Prostigmata</taxon>
        <taxon>Eleutherengona</taxon>
        <taxon>Raphignathae</taxon>
        <taxon>Tetranychoidea</taxon>
        <taxon>Tetranychidae</taxon>
        <taxon>Tetranychus</taxon>
    </lineage>
</organism>
<keyword evidence="4" id="KW-0256">Endoplasmic reticulum</keyword>
<dbReference type="PANTHER" id="PTHR46062:SF1">
    <property type="entry name" value="LP12374P"/>
    <property type="match status" value="1"/>
</dbReference>
<evidence type="ECO:0000256" key="10">
    <source>
        <dbReference type="ARBA" id="ARBA00023242"/>
    </source>
</evidence>
<gene>
    <name evidence="13" type="primary">107362523</name>
</gene>
<evidence type="ECO:0000256" key="9">
    <source>
        <dbReference type="ARBA" id="ARBA00023163"/>
    </source>
</evidence>
<evidence type="ECO:0000256" key="7">
    <source>
        <dbReference type="ARBA" id="ARBA00023125"/>
    </source>
</evidence>
<feature type="region of interest" description="Disordered" evidence="11">
    <location>
        <begin position="347"/>
        <end position="399"/>
    </location>
</feature>
<evidence type="ECO:0000256" key="6">
    <source>
        <dbReference type="ARBA" id="ARBA00023015"/>
    </source>
</evidence>
<sequence>MEVNSIKENLVNGFTFDSSSLISPFTGDDVFSSNQINAPLGDHNEDEFDQMLQQIGCFDINMLNLENSDLFNVADLEGSALTPDSGKFEQSPDLVGDLKAELTSIQPFDSTNGVSSNNSPVLDSSEPLLKQYNLINQASIQPIQQYQSQLPQQTVSQTQLKLPDPPAQPMDIGTTAKVQRVQATIQPLIQQAVITTPTPPQNTEPSIICVDQNQKTTTVPINLNDLISIIREQQQQKQQLFIQQKVQEALIQQIQSNACSINTAPATATKIPLATEQLNQNKVGNFFDAQIVTDGSGSILTTQAVPITTPVTVSVANPTTTLITATPIILQQKTIDPVPDKFPITRLATIPATNQSNPRQSTTPSIKREPQSPQSDCESPKRGKHAVPEKRTAHNAIERRYRSSINDKITELKNMVVGTDAKLNKSAVLKKAIEYIHHLTTSNNKLRQENLALKAALANDNGSLKSPTSIPASDSQDITPPISDCSSSASSPDQSGIRSPSEPESPIIWASDGSRMLLCVFVFGLLAFNPFSIFLNSDDMQTSFAGSTDHGSGRSILSIWHTDNSLGWTELLISYWKSIALWLLNIFICFITLKRAFHHYPITDQGERKYWIYMVQANQDLQKGNIRSAQHNYMAALEIVRRSTLPKTLPGEVLAVTWQLIRFWLHFFYLGRLLEDYEYQDKNLLSIACFLHCKLNSIDLIVNQGKFSLMGYFYALSAINESKALGHESGPLVSSHILAALRFKIISNLYARYFLRRALSYCKSDKIEHYLLNPIGRKFFNKSHHHWNYTADKSSIFVKTPEKIVDPFTYNSREYRRYLIKKSILTMINPKSGIKTENSSSKVNKGRSNLSISLLAVISELSNNSKLFGDDIAYWWSNVIKAAYFWFIGDDQSAHAVTLIIPDSLRNNSLAITLLLGGKMKKYIEIKKPKDTKILMKLLDRASYELWRSIEMNESQKLQDDCNQQIIQAFQLLCTEWLLSTRLKLWELNCDSLSSSSQYHIRGFRKDLSTLRYMVQLIPSGKTKLYLHEGSYRLISGSNPLIAQNLLERALRKRRQNGLSNIICATGEQRNTLSINDQKDIVNALFMIGKHLPSQCLSCSGEKEGYLKEAEAIMNRHQSDKSLLL</sequence>
<dbReference type="EMBL" id="CAEY01001948">
    <property type="status" value="NOT_ANNOTATED_CDS"/>
    <property type="molecule type" value="Genomic_DNA"/>
</dbReference>
<dbReference type="eggNOG" id="KOG2588">
    <property type="taxonomic scope" value="Eukaryota"/>
</dbReference>
<name>T1KBF1_TETUR</name>
<dbReference type="InterPro" id="IPR011598">
    <property type="entry name" value="bHLH_dom"/>
</dbReference>
<dbReference type="OMA" id="PIIWASD"/>
<dbReference type="GO" id="GO:0005634">
    <property type="term" value="C:nucleus"/>
    <property type="evidence" value="ECO:0007669"/>
    <property type="project" value="UniProtKB-SubCell"/>
</dbReference>
<dbReference type="PROSITE" id="PS50888">
    <property type="entry name" value="BHLH"/>
    <property type="match status" value="1"/>
</dbReference>
<dbReference type="OrthoDB" id="2133190at2759"/>
<keyword evidence="8" id="KW-0472">Membrane</keyword>
<evidence type="ECO:0000313" key="13">
    <source>
        <dbReference type="EnsemblMetazoa" id="tetur08g03870.1"/>
    </source>
</evidence>
<feature type="region of interest" description="Disordered" evidence="11">
    <location>
        <begin position="462"/>
        <end position="504"/>
    </location>
</feature>
<keyword evidence="9" id="KW-0804">Transcription</keyword>
<reference evidence="13" key="2">
    <citation type="submission" date="2015-06" db="UniProtKB">
        <authorList>
            <consortium name="EnsemblMetazoa"/>
        </authorList>
    </citation>
    <scope>IDENTIFICATION</scope>
</reference>
<dbReference type="Proteomes" id="UP000015104">
    <property type="component" value="Unassembled WGS sequence"/>
</dbReference>
<evidence type="ECO:0000256" key="8">
    <source>
        <dbReference type="ARBA" id="ARBA00023136"/>
    </source>
</evidence>
<reference evidence="14" key="1">
    <citation type="submission" date="2011-08" db="EMBL/GenBank/DDBJ databases">
        <authorList>
            <person name="Rombauts S."/>
        </authorList>
    </citation>
    <scope>NUCLEOTIDE SEQUENCE</scope>
    <source>
        <strain evidence="14">London</strain>
    </source>
</reference>
<dbReference type="InterPro" id="IPR036638">
    <property type="entry name" value="HLH_DNA-bd_sf"/>
</dbReference>
<evidence type="ECO:0000259" key="12">
    <source>
        <dbReference type="PROSITE" id="PS50888"/>
    </source>
</evidence>
<dbReference type="GO" id="GO:0000981">
    <property type="term" value="F:DNA-binding transcription factor activity, RNA polymerase II-specific"/>
    <property type="evidence" value="ECO:0007669"/>
    <property type="project" value="TreeGrafter"/>
</dbReference>
<evidence type="ECO:0000256" key="5">
    <source>
        <dbReference type="ARBA" id="ARBA00022989"/>
    </source>
</evidence>
<evidence type="ECO:0000256" key="11">
    <source>
        <dbReference type="SAM" id="MobiDB-lite"/>
    </source>
</evidence>
<keyword evidence="3" id="KW-0812">Transmembrane</keyword>
<dbReference type="AlphaFoldDB" id="T1KBF1"/>
<proteinExistence type="predicted"/>
<dbReference type="KEGG" id="tut:107362523"/>
<dbReference type="SMART" id="SM00353">
    <property type="entry name" value="HLH"/>
    <property type="match status" value="1"/>
</dbReference>
<dbReference type="CDD" id="cd11394">
    <property type="entry name" value="bHLHzip_SREBP"/>
    <property type="match status" value="1"/>
</dbReference>
<keyword evidence="7" id="KW-0238">DNA-binding</keyword>
<keyword evidence="10" id="KW-0539">Nucleus</keyword>
<dbReference type="STRING" id="32264.T1KBF1"/>
<dbReference type="SUPFAM" id="SSF47459">
    <property type="entry name" value="HLH, helix-loop-helix DNA-binding domain"/>
    <property type="match status" value="1"/>
</dbReference>
<feature type="compositionally biased region" description="Low complexity" evidence="11">
    <location>
        <begin position="480"/>
        <end position="495"/>
    </location>
</feature>
<keyword evidence="6" id="KW-0805">Transcription regulation</keyword>
<dbReference type="GO" id="GO:0046983">
    <property type="term" value="F:protein dimerization activity"/>
    <property type="evidence" value="ECO:0007669"/>
    <property type="project" value="InterPro"/>
</dbReference>
<evidence type="ECO:0000256" key="3">
    <source>
        <dbReference type="ARBA" id="ARBA00022692"/>
    </source>
</evidence>
<evidence type="ECO:0000256" key="4">
    <source>
        <dbReference type="ARBA" id="ARBA00022824"/>
    </source>
</evidence>
<evidence type="ECO:0000256" key="2">
    <source>
        <dbReference type="ARBA" id="ARBA00004477"/>
    </source>
</evidence>
<dbReference type="EnsemblMetazoa" id="tetur08g03870.1">
    <property type="protein sequence ID" value="tetur08g03870.1"/>
    <property type="gene ID" value="tetur08g03870"/>
</dbReference>
<dbReference type="GO" id="GO:0000978">
    <property type="term" value="F:RNA polymerase II cis-regulatory region sequence-specific DNA binding"/>
    <property type="evidence" value="ECO:0007669"/>
    <property type="project" value="TreeGrafter"/>
</dbReference>
<keyword evidence="14" id="KW-1185">Reference proteome</keyword>
<protein>
    <recommendedName>
        <fullName evidence="12">BHLH domain-containing protein</fullName>
    </recommendedName>
</protein>
<feature type="domain" description="BHLH" evidence="12">
    <location>
        <begin position="389"/>
        <end position="439"/>
    </location>
</feature>
<feature type="compositionally biased region" description="Basic and acidic residues" evidence="11">
    <location>
        <begin position="378"/>
        <end position="399"/>
    </location>
</feature>
<comment type="subcellular location">
    <subcellularLocation>
        <location evidence="2">Endoplasmic reticulum membrane</location>
        <topology evidence="2">Multi-pass membrane protein</topology>
    </subcellularLocation>
    <subcellularLocation>
        <location evidence="1">Nucleus</location>
    </subcellularLocation>
</comment>
<dbReference type="PANTHER" id="PTHR46062">
    <property type="entry name" value="STEROL REGULATORY ELEMENT-BINDING PROTEIN"/>
    <property type="match status" value="1"/>
</dbReference>
<evidence type="ECO:0000256" key="1">
    <source>
        <dbReference type="ARBA" id="ARBA00004123"/>
    </source>
</evidence>
<accession>T1KBF1</accession>
<dbReference type="GO" id="GO:0005789">
    <property type="term" value="C:endoplasmic reticulum membrane"/>
    <property type="evidence" value="ECO:0007669"/>
    <property type="project" value="UniProtKB-SubCell"/>
</dbReference>
<dbReference type="Pfam" id="PF00010">
    <property type="entry name" value="HLH"/>
    <property type="match status" value="1"/>
</dbReference>
<feature type="compositionally biased region" description="Polar residues" evidence="11">
    <location>
        <begin position="351"/>
        <end position="377"/>
    </location>
</feature>
<feature type="compositionally biased region" description="Polar residues" evidence="11">
    <location>
        <begin position="462"/>
        <end position="478"/>
    </location>
</feature>
<dbReference type="HOGENOM" id="CLU_008042_0_0_1"/>
<dbReference type="Gene3D" id="4.10.280.10">
    <property type="entry name" value="Helix-loop-helix DNA-binding domain"/>
    <property type="match status" value="1"/>
</dbReference>
<evidence type="ECO:0000313" key="14">
    <source>
        <dbReference type="Proteomes" id="UP000015104"/>
    </source>
</evidence>